<protein>
    <submittedName>
        <fullName evidence="2">Uncharacterized protein</fullName>
    </submittedName>
</protein>
<sequence>MIELRHLDDVIGGGDLIPLVRHELTEAERVVNDSSYSDDTGRRPLTVVGEQAQLAPWVASDARQSTEAEQVYLSGVSAAQDAGNRALAGQLLSSMSYQMANVGDPPMPLYSPAPPSRATTGPPRLCARSCSNGSHGQAPARATPTAPRALDAVGDADEARAPGDAEPEWVYWLDRKEIDVMSGR</sequence>
<reference evidence="3" key="1">
    <citation type="journal article" date="2019" name="Int. J. Syst. Evol. Microbiol.">
        <title>The Global Catalogue of Microorganisms (GCM) 10K type strain sequencing project: providing services to taxonomists for standard genome sequencing and annotation.</title>
        <authorList>
            <consortium name="The Broad Institute Genomics Platform"/>
            <consortium name="The Broad Institute Genome Sequencing Center for Infectious Disease"/>
            <person name="Wu L."/>
            <person name="Ma J."/>
        </authorList>
    </citation>
    <scope>NUCLEOTIDE SEQUENCE [LARGE SCALE GENOMIC DNA]</scope>
    <source>
        <strain evidence="3">JCM 17017</strain>
    </source>
</reference>
<evidence type="ECO:0000313" key="3">
    <source>
        <dbReference type="Proteomes" id="UP001501624"/>
    </source>
</evidence>
<name>A0ABP7JWS3_9PSEU</name>
<gene>
    <name evidence="2" type="ORF">GCM10022380_88360</name>
</gene>
<keyword evidence="3" id="KW-1185">Reference proteome</keyword>
<comment type="caution">
    <text evidence="2">The sequence shown here is derived from an EMBL/GenBank/DDBJ whole genome shotgun (WGS) entry which is preliminary data.</text>
</comment>
<dbReference type="EMBL" id="BAABCM010000027">
    <property type="protein sequence ID" value="GAA3857329.1"/>
    <property type="molecule type" value="Genomic_DNA"/>
</dbReference>
<feature type="compositionally biased region" description="Low complexity" evidence="1">
    <location>
        <begin position="138"/>
        <end position="149"/>
    </location>
</feature>
<dbReference type="RefSeq" id="WP_237339824.1">
    <property type="nucleotide sequence ID" value="NZ_BAABCM010000027.1"/>
</dbReference>
<evidence type="ECO:0000313" key="2">
    <source>
        <dbReference type="EMBL" id="GAA3857329.1"/>
    </source>
</evidence>
<feature type="region of interest" description="Disordered" evidence="1">
    <location>
        <begin position="129"/>
        <end position="163"/>
    </location>
</feature>
<organism evidence="2 3">
    <name type="scientific">Amycolatopsis tucumanensis</name>
    <dbReference type="NCBI Taxonomy" id="401106"/>
    <lineage>
        <taxon>Bacteria</taxon>
        <taxon>Bacillati</taxon>
        <taxon>Actinomycetota</taxon>
        <taxon>Actinomycetes</taxon>
        <taxon>Pseudonocardiales</taxon>
        <taxon>Pseudonocardiaceae</taxon>
        <taxon>Amycolatopsis</taxon>
    </lineage>
</organism>
<dbReference type="Proteomes" id="UP001501624">
    <property type="component" value="Unassembled WGS sequence"/>
</dbReference>
<accession>A0ABP7JWS3</accession>
<evidence type="ECO:0000256" key="1">
    <source>
        <dbReference type="SAM" id="MobiDB-lite"/>
    </source>
</evidence>
<proteinExistence type="predicted"/>